<dbReference type="RefSeq" id="WP_004631921.1">
    <property type="nucleotide sequence ID" value="NZ_APMQ01000008.1"/>
</dbReference>
<dbReference type="InterPro" id="IPR007694">
    <property type="entry name" value="DNA_helicase_DnaB-like_C"/>
</dbReference>
<evidence type="ECO:0000259" key="1">
    <source>
        <dbReference type="PROSITE" id="PS51199"/>
    </source>
</evidence>
<comment type="caution">
    <text evidence="2">The sequence shown here is derived from an EMBL/GenBank/DDBJ whole genome shotgun (WGS) entry which is preliminary data.</text>
</comment>
<name>R0CKB0_RALPI</name>
<evidence type="ECO:0000313" key="2">
    <source>
        <dbReference type="EMBL" id="ENZ76945.1"/>
    </source>
</evidence>
<proteinExistence type="predicted"/>
<dbReference type="InterPro" id="IPR027417">
    <property type="entry name" value="P-loop_NTPase"/>
</dbReference>
<dbReference type="GO" id="GO:0005524">
    <property type="term" value="F:ATP binding"/>
    <property type="evidence" value="ECO:0007669"/>
    <property type="project" value="InterPro"/>
</dbReference>
<gene>
    <name evidence="2" type="ORF">OR214_03148</name>
</gene>
<accession>R0CKB0</accession>
<sequence length="261" mass="28195">MIVVAGRPGMGKTSLGLNIAANVAMGGEVGGAVLFVSLEMGAMELTERCLSLAGGAPYAGILTGEMGDKEWNAVTKAVERLAHRNLFVDDTGGLDLARLAAKARSIKRRYGLALLVVDYLGLMRSTGGTQRENRTQEIGAISRGLKALAKELQTPVIVLAQLNRQNEARPDKRPQLSDLRDSGDIEQDADAVLLCHRPSYYDPAFDPGDLMEVNVAKMRRGKTGTVPLSFDGDTQRVTNFTGTWPLAALSQQRNPRNRGFE</sequence>
<dbReference type="Pfam" id="PF03796">
    <property type="entry name" value="DnaB_C"/>
    <property type="match status" value="1"/>
</dbReference>
<organism evidence="2 3">
    <name type="scientific">Ralstonia pickettii OR214</name>
    <dbReference type="NCBI Taxonomy" id="1264675"/>
    <lineage>
        <taxon>Bacteria</taxon>
        <taxon>Pseudomonadati</taxon>
        <taxon>Pseudomonadota</taxon>
        <taxon>Betaproteobacteria</taxon>
        <taxon>Burkholderiales</taxon>
        <taxon>Burkholderiaceae</taxon>
        <taxon>Ralstonia</taxon>
    </lineage>
</organism>
<dbReference type="PROSITE" id="PS51199">
    <property type="entry name" value="SF4_HELICASE"/>
    <property type="match status" value="1"/>
</dbReference>
<dbReference type="GO" id="GO:0003678">
    <property type="term" value="F:DNA helicase activity"/>
    <property type="evidence" value="ECO:0007669"/>
    <property type="project" value="InterPro"/>
</dbReference>
<dbReference type="PANTHER" id="PTHR30153">
    <property type="entry name" value="REPLICATIVE DNA HELICASE DNAB"/>
    <property type="match status" value="1"/>
</dbReference>
<evidence type="ECO:0000313" key="3">
    <source>
        <dbReference type="Proteomes" id="UP000013280"/>
    </source>
</evidence>
<dbReference type="GO" id="GO:0006260">
    <property type="term" value="P:DNA replication"/>
    <property type="evidence" value="ECO:0007669"/>
    <property type="project" value="InterPro"/>
</dbReference>
<dbReference type="PANTHER" id="PTHR30153:SF2">
    <property type="entry name" value="REPLICATIVE DNA HELICASE"/>
    <property type="match status" value="1"/>
</dbReference>
<dbReference type="GO" id="GO:0005829">
    <property type="term" value="C:cytosol"/>
    <property type="evidence" value="ECO:0007669"/>
    <property type="project" value="TreeGrafter"/>
</dbReference>
<dbReference type="Gene3D" id="3.40.50.300">
    <property type="entry name" value="P-loop containing nucleotide triphosphate hydrolases"/>
    <property type="match status" value="1"/>
</dbReference>
<dbReference type="Proteomes" id="UP000013280">
    <property type="component" value="Unassembled WGS sequence"/>
</dbReference>
<dbReference type="PATRIC" id="fig|1264675.3.peg.3078"/>
<dbReference type="EMBL" id="APMQ01000008">
    <property type="protein sequence ID" value="ENZ76945.1"/>
    <property type="molecule type" value="Genomic_DNA"/>
</dbReference>
<dbReference type="SUPFAM" id="SSF52540">
    <property type="entry name" value="P-loop containing nucleoside triphosphate hydrolases"/>
    <property type="match status" value="1"/>
</dbReference>
<reference evidence="2 3" key="1">
    <citation type="journal article" date="2013" name="Genome Announc.">
        <title>Draft Genome Sequence for Ralstonia sp. Strain OR214, a Bacterium with Potential for Bioremediation.</title>
        <authorList>
            <person name="Utturkar S.M."/>
            <person name="Bollmann A."/>
            <person name="Brzoska R.M."/>
            <person name="Klingeman D.M."/>
            <person name="Epstein S.E."/>
            <person name="Palumbo A.V."/>
            <person name="Brown S.D."/>
        </authorList>
    </citation>
    <scope>NUCLEOTIDE SEQUENCE [LARGE SCALE GENOMIC DNA]</scope>
    <source>
        <strain evidence="2 3">OR214</strain>
    </source>
</reference>
<protein>
    <recommendedName>
        <fullName evidence="1">SF4 helicase domain-containing protein</fullName>
    </recommendedName>
</protein>
<dbReference type="AlphaFoldDB" id="R0CKB0"/>
<dbReference type="CDD" id="cd00984">
    <property type="entry name" value="DnaB_C"/>
    <property type="match status" value="1"/>
</dbReference>
<feature type="domain" description="SF4 helicase" evidence="1">
    <location>
        <begin position="1"/>
        <end position="244"/>
    </location>
</feature>